<evidence type="ECO:0000313" key="8">
    <source>
        <dbReference type="EMBL" id="NIK87798.1"/>
    </source>
</evidence>
<evidence type="ECO:0000256" key="1">
    <source>
        <dbReference type="ARBA" id="ARBA00010577"/>
    </source>
</evidence>
<feature type="domain" description="FlgD/Vpr Ig-like" evidence="7">
    <location>
        <begin position="114"/>
        <end position="179"/>
    </location>
</feature>
<dbReference type="AlphaFoldDB" id="A0A846MW68"/>
<comment type="function">
    <text evidence="4 5">Required for flagellar hook formation. May act as a scaffolding protein.</text>
</comment>
<dbReference type="InterPro" id="IPR025965">
    <property type="entry name" value="FlgD/Vpr_Ig-like"/>
</dbReference>
<keyword evidence="8" id="KW-0966">Cell projection</keyword>
<dbReference type="Proteomes" id="UP000570514">
    <property type="component" value="Unassembled WGS sequence"/>
</dbReference>
<evidence type="ECO:0000256" key="2">
    <source>
        <dbReference type="ARBA" id="ARBA00016013"/>
    </source>
</evidence>
<sequence>MTTPVTNNTPNTSTSTSTSTSKTSARTSLANNFQTFLTLLTTQLKNQDPTSPMDSNQFTQQLVMYSQVEQQLSTNDKLDSLISLSTNQSSNLAMSYLGKSVTLTDGTGQLANGSAVWTYGLDGDAASTTLTIKDANGTVVYSKSGETGTGVHSLTWDGKAMSGDLQSNGLYTLTVSAAAKDGTAIKTSVASSAKVTGVDLSASSPQLVIGSFEVPLSSASLVTN</sequence>
<reference evidence="8 9" key="1">
    <citation type="submission" date="2020-03" db="EMBL/GenBank/DDBJ databases">
        <title>Genomic Encyclopedia of Type Strains, Phase IV (KMG-IV): sequencing the most valuable type-strain genomes for metagenomic binning, comparative biology and taxonomic classification.</title>
        <authorList>
            <person name="Goeker M."/>
        </authorList>
    </citation>
    <scope>NUCLEOTIDE SEQUENCE [LARGE SCALE GENOMIC DNA]</scope>
    <source>
        <strain evidence="8 9">DSM 19867</strain>
    </source>
</reference>
<feature type="region of interest" description="Disordered" evidence="6">
    <location>
        <begin position="1"/>
        <end position="25"/>
    </location>
</feature>
<dbReference type="Pfam" id="PF03963">
    <property type="entry name" value="FlgD"/>
    <property type="match status" value="1"/>
</dbReference>
<evidence type="ECO:0000256" key="5">
    <source>
        <dbReference type="RuleBase" id="RU362076"/>
    </source>
</evidence>
<evidence type="ECO:0000256" key="4">
    <source>
        <dbReference type="ARBA" id="ARBA00024746"/>
    </source>
</evidence>
<dbReference type="InterPro" id="IPR005648">
    <property type="entry name" value="FlgD"/>
</dbReference>
<evidence type="ECO:0000256" key="6">
    <source>
        <dbReference type="SAM" id="MobiDB-lite"/>
    </source>
</evidence>
<dbReference type="Pfam" id="PF13860">
    <property type="entry name" value="FlgD_ig"/>
    <property type="match status" value="1"/>
</dbReference>
<evidence type="ECO:0000313" key="9">
    <source>
        <dbReference type="Proteomes" id="UP000570514"/>
    </source>
</evidence>
<keyword evidence="8" id="KW-0282">Flagellum</keyword>
<dbReference type="GO" id="GO:0044781">
    <property type="term" value="P:bacterial-type flagellum organization"/>
    <property type="evidence" value="ECO:0007669"/>
    <property type="project" value="UniProtKB-UniRule"/>
</dbReference>
<dbReference type="Gene3D" id="2.60.40.4070">
    <property type="match status" value="1"/>
</dbReference>
<proteinExistence type="inferred from homology"/>
<keyword evidence="9" id="KW-1185">Reference proteome</keyword>
<evidence type="ECO:0000256" key="3">
    <source>
        <dbReference type="ARBA" id="ARBA00022795"/>
    </source>
</evidence>
<gene>
    <name evidence="8" type="ORF">FHS83_001116</name>
</gene>
<comment type="caution">
    <text evidence="8">The sequence shown here is derived from an EMBL/GenBank/DDBJ whole genome shotgun (WGS) entry which is preliminary data.</text>
</comment>
<dbReference type="EMBL" id="JAASRM010000001">
    <property type="protein sequence ID" value="NIK87798.1"/>
    <property type="molecule type" value="Genomic_DNA"/>
</dbReference>
<dbReference type="Gene3D" id="2.30.30.910">
    <property type="match status" value="1"/>
</dbReference>
<dbReference type="RefSeq" id="WP_167081707.1">
    <property type="nucleotide sequence ID" value="NZ_BAAADC010000001.1"/>
</dbReference>
<keyword evidence="8" id="KW-0969">Cilium</keyword>
<name>A0A846MW68_9PROT</name>
<evidence type="ECO:0000259" key="7">
    <source>
        <dbReference type="Pfam" id="PF13860"/>
    </source>
</evidence>
<accession>A0A846MW68</accession>
<keyword evidence="3 5" id="KW-1005">Bacterial flagellum biogenesis</keyword>
<comment type="similarity">
    <text evidence="1 5">Belongs to the FlgD family.</text>
</comment>
<organism evidence="8 9">
    <name type="scientific">Rhizomicrobium palustre</name>
    <dbReference type="NCBI Taxonomy" id="189966"/>
    <lineage>
        <taxon>Bacteria</taxon>
        <taxon>Pseudomonadati</taxon>
        <taxon>Pseudomonadota</taxon>
        <taxon>Alphaproteobacteria</taxon>
        <taxon>Micropepsales</taxon>
        <taxon>Micropepsaceae</taxon>
        <taxon>Rhizomicrobium</taxon>
    </lineage>
</organism>
<protein>
    <recommendedName>
        <fullName evidence="2 5">Basal-body rod modification protein FlgD</fullName>
    </recommendedName>
</protein>